<gene>
    <name evidence="1" type="ORF">A0J61_06281</name>
</gene>
<organism evidence="1 2">
    <name type="scientific">Choanephora cucurbitarum</name>
    <dbReference type="NCBI Taxonomy" id="101091"/>
    <lineage>
        <taxon>Eukaryota</taxon>
        <taxon>Fungi</taxon>
        <taxon>Fungi incertae sedis</taxon>
        <taxon>Mucoromycota</taxon>
        <taxon>Mucoromycotina</taxon>
        <taxon>Mucoromycetes</taxon>
        <taxon>Mucorales</taxon>
        <taxon>Mucorineae</taxon>
        <taxon>Choanephoraceae</taxon>
        <taxon>Choanephoroideae</taxon>
        <taxon>Choanephora</taxon>
    </lineage>
</organism>
<reference evidence="1 2" key="1">
    <citation type="submission" date="2016-03" db="EMBL/GenBank/DDBJ databases">
        <title>Choanephora cucurbitarum.</title>
        <authorList>
            <person name="Min B."/>
            <person name="Park H."/>
            <person name="Park J.-H."/>
            <person name="Shin H.-D."/>
            <person name="Choi I.-G."/>
        </authorList>
    </citation>
    <scope>NUCLEOTIDE SEQUENCE [LARGE SCALE GENOMIC DNA]</scope>
    <source>
        <strain evidence="1 2">KUS-F28377</strain>
    </source>
</reference>
<dbReference type="Proteomes" id="UP000093000">
    <property type="component" value="Unassembled WGS sequence"/>
</dbReference>
<accession>A0A1C7N9A5</accession>
<evidence type="ECO:0000313" key="2">
    <source>
        <dbReference type="Proteomes" id="UP000093000"/>
    </source>
</evidence>
<dbReference type="AlphaFoldDB" id="A0A1C7N9A5"/>
<proteinExistence type="predicted"/>
<dbReference type="PROSITE" id="PS51257">
    <property type="entry name" value="PROKAR_LIPOPROTEIN"/>
    <property type="match status" value="1"/>
</dbReference>
<evidence type="ECO:0000313" key="1">
    <source>
        <dbReference type="EMBL" id="OBZ85667.1"/>
    </source>
</evidence>
<sequence length="156" mass="17288">MAAAKSSSHKDSLVTLTSSDSSATVSCFLPLSSSCRQDIMNKFAVMNSKNKWCIAENLYLEDIVFKIGQGKQEKKSFSICHSFIVDMNDLCYKTHLTTSQIKNIATRSLSPLPAISAALKKAMDDLKAQSTEDVLGSALNQLKNNKNNEEIYTFFF</sequence>
<dbReference type="InParanoid" id="A0A1C7N9A5"/>
<protein>
    <submittedName>
        <fullName evidence="1">Uncharacterized protein</fullName>
    </submittedName>
</protein>
<name>A0A1C7N9A5_9FUNG</name>
<comment type="caution">
    <text evidence="1">The sequence shown here is derived from an EMBL/GenBank/DDBJ whole genome shotgun (WGS) entry which is preliminary data.</text>
</comment>
<keyword evidence="2" id="KW-1185">Reference proteome</keyword>
<dbReference type="OrthoDB" id="2300186at2759"/>
<dbReference type="EMBL" id="LUGH01000372">
    <property type="protein sequence ID" value="OBZ85667.1"/>
    <property type="molecule type" value="Genomic_DNA"/>
</dbReference>